<keyword evidence="3" id="KW-1185">Reference proteome</keyword>
<evidence type="ECO:0000313" key="3">
    <source>
        <dbReference type="Proteomes" id="UP001498398"/>
    </source>
</evidence>
<evidence type="ECO:0000256" key="1">
    <source>
        <dbReference type="SAM" id="MobiDB-lite"/>
    </source>
</evidence>
<gene>
    <name evidence="2" type="ORF">VKT23_006080</name>
</gene>
<organism evidence="2 3">
    <name type="scientific">Marasmiellus scandens</name>
    <dbReference type="NCBI Taxonomy" id="2682957"/>
    <lineage>
        <taxon>Eukaryota</taxon>
        <taxon>Fungi</taxon>
        <taxon>Dikarya</taxon>
        <taxon>Basidiomycota</taxon>
        <taxon>Agaricomycotina</taxon>
        <taxon>Agaricomycetes</taxon>
        <taxon>Agaricomycetidae</taxon>
        <taxon>Agaricales</taxon>
        <taxon>Marasmiineae</taxon>
        <taxon>Omphalotaceae</taxon>
        <taxon>Marasmiellus</taxon>
    </lineage>
</organism>
<name>A0ABR1JS31_9AGAR</name>
<accession>A0ABR1JS31</accession>
<proteinExistence type="predicted"/>
<dbReference type="EMBL" id="JBANRG010000007">
    <property type="protein sequence ID" value="KAK7464873.1"/>
    <property type="molecule type" value="Genomic_DNA"/>
</dbReference>
<feature type="region of interest" description="Disordered" evidence="1">
    <location>
        <begin position="48"/>
        <end position="141"/>
    </location>
</feature>
<evidence type="ECO:0000313" key="2">
    <source>
        <dbReference type="EMBL" id="KAK7464873.1"/>
    </source>
</evidence>
<protein>
    <submittedName>
        <fullName evidence="2">Uncharacterized protein</fullName>
    </submittedName>
</protein>
<feature type="compositionally biased region" description="Basic and acidic residues" evidence="1">
    <location>
        <begin position="89"/>
        <end position="124"/>
    </location>
</feature>
<comment type="caution">
    <text evidence="2">The sequence shown here is derived from an EMBL/GenBank/DDBJ whole genome shotgun (WGS) entry which is preliminary data.</text>
</comment>
<sequence>MRQLVATYATAALDFTDDVLRLFKDDLLDEEDRNNMDSISRQIIQLQHRMATRHSTQRQRQPSIAPSSSSSSSIHTDAPARLTAEEFAELERTQQEQVERYNQEVQERVDRNELDLQLARDREYVPPPAYSTSGSSASQRI</sequence>
<dbReference type="Proteomes" id="UP001498398">
    <property type="component" value="Unassembled WGS sequence"/>
</dbReference>
<reference evidence="2 3" key="1">
    <citation type="submission" date="2024-01" db="EMBL/GenBank/DDBJ databases">
        <title>A draft genome for the cacao thread blight pathogen Marasmiellus scandens.</title>
        <authorList>
            <person name="Baruah I.K."/>
            <person name="Leung J."/>
            <person name="Bukari Y."/>
            <person name="Amoako-Attah I."/>
            <person name="Meinhardt L.W."/>
            <person name="Bailey B.A."/>
            <person name="Cohen S.P."/>
        </authorList>
    </citation>
    <scope>NUCLEOTIDE SEQUENCE [LARGE SCALE GENOMIC DNA]</scope>
    <source>
        <strain evidence="2 3">GH-19</strain>
    </source>
</reference>
<feature type="compositionally biased region" description="Polar residues" evidence="1">
    <location>
        <begin position="130"/>
        <end position="141"/>
    </location>
</feature>